<keyword evidence="2" id="KW-0472">Membrane</keyword>
<evidence type="ECO:0000313" key="3">
    <source>
        <dbReference type="EMBL" id="KII70737.1"/>
    </source>
</evidence>
<dbReference type="AlphaFoldDB" id="A0A0C2NA02"/>
<sequence>MLQYVYGKGDVESFWGTYLRILKIENSIFTLKYSLNVNRWVEIQCKSFDQEDEIEFSECVLSAQGTENSPVIEEPIGYKFKFNKNTKYEFKLHYIFLKHDDNSLEKVRFRIYALIITFPGYTKKYSFNNERLTNISAYFTGTTVVEDFERYGGTLSDEMDPSVPVKTDKTEGDTSDEMKGDTSDEVNGDTTDQINGDFSDETDRDKSDQIKEKKVFWTTKTILAIVLSTVAFTISVLVIALIIRYR</sequence>
<organism evidence="3 4">
    <name type="scientific">Thelohanellus kitauei</name>
    <name type="common">Myxosporean</name>
    <dbReference type="NCBI Taxonomy" id="669202"/>
    <lineage>
        <taxon>Eukaryota</taxon>
        <taxon>Metazoa</taxon>
        <taxon>Cnidaria</taxon>
        <taxon>Myxozoa</taxon>
        <taxon>Myxosporea</taxon>
        <taxon>Bivalvulida</taxon>
        <taxon>Platysporina</taxon>
        <taxon>Myxobolidae</taxon>
        <taxon>Thelohanellus</taxon>
    </lineage>
</organism>
<comment type="caution">
    <text evidence="3">The sequence shown here is derived from an EMBL/GenBank/DDBJ whole genome shotgun (WGS) entry which is preliminary data.</text>
</comment>
<keyword evidence="2" id="KW-1133">Transmembrane helix</keyword>
<proteinExistence type="predicted"/>
<reference evidence="3 4" key="1">
    <citation type="journal article" date="2014" name="Genome Biol. Evol.">
        <title>The genome of the myxosporean Thelohanellus kitauei shows adaptations to nutrient acquisition within its fish host.</title>
        <authorList>
            <person name="Yang Y."/>
            <person name="Xiong J."/>
            <person name="Zhou Z."/>
            <person name="Huo F."/>
            <person name="Miao W."/>
            <person name="Ran C."/>
            <person name="Liu Y."/>
            <person name="Zhang J."/>
            <person name="Feng J."/>
            <person name="Wang M."/>
            <person name="Wang M."/>
            <person name="Wang L."/>
            <person name="Yao B."/>
        </authorList>
    </citation>
    <scope>NUCLEOTIDE SEQUENCE [LARGE SCALE GENOMIC DNA]</scope>
    <source>
        <strain evidence="3">Wuqing</strain>
    </source>
</reference>
<accession>A0A0C2NA02</accession>
<keyword evidence="4" id="KW-1185">Reference proteome</keyword>
<feature type="transmembrane region" description="Helical" evidence="2">
    <location>
        <begin position="222"/>
        <end position="243"/>
    </location>
</feature>
<name>A0A0C2NA02_THEKT</name>
<evidence type="ECO:0000313" key="4">
    <source>
        <dbReference type="Proteomes" id="UP000031668"/>
    </source>
</evidence>
<dbReference type="Proteomes" id="UP000031668">
    <property type="component" value="Unassembled WGS sequence"/>
</dbReference>
<gene>
    <name evidence="3" type="ORF">RF11_06018</name>
</gene>
<protein>
    <submittedName>
        <fullName evidence="3">Uncharacterized protein</fullName>
    </submittedName>
</protein>
<evidence type="ECO:0000256" key="2">
    <source>
        <dbReference type="SAM" id="Phobius"/>
    </source>
</evidence>
<feature type="region of interest" description="Disordered" evidence="1">
    <location>
        <begin position="155"/>
        <end position="205"/>
    </location>
</feature>
<evidence type="ECO:0000256" key="1">
    <source>
        <dbReference type="SAM" id="MobiDB-lite"/>
    </source>
</evidence>
<dbReference type="EMBL" id="JWZT01001984">
    <property type="protein sequence ID" value="KII70737.1"/>
    <property type="molecule type" value="Genomic_DNA"/>
</dbReference>
<keyword evidence="2" id="KW-0812">Transmembrane</keyword>
<feature type="compositionally biased region" description="Basic and acidic residues" evidence="1">
    <location>
        <begin position="166"/>
        <end position="182"/>
    </location>
</feature>